<evidence type="ECO:0000256" key="1">
    <source>
        <dbReference type="SAM" id="MobiDB-lite"/>
    </source>
</evidence>
<dbReference type="Pfam" id="PF07676">
    <property type="entry name" value="PD40"/>
    <property type="match status" value="8"/>
</dbReference>
<feature type="region of interest" description="Disordered" evidence="1">
    <location>
        <begin position="25"/>
        <end position="45"/>
    </location>
</feature>
<dbReference type="Proteomes" id="UP001610335">
    <property type="component" value="Unassembled WGS sequence"/>
</dbReference>
<dbReference type="InterPro" id="IPR011042">
    <property type="entry name" value="6-blade_b-propeller_TolB-like"/>
</dbReference>
<keyword evidence="4" id="KW-1185">Reference proteome</keyword>
<reference evidence="3 4" key="1">
    <citation type="submission" date="2024-07" db="EMBL/GenBank/DDBJ databases">
        <title>Section-level genome sequencing and comparative genomics of Aspergillus sections Usti and Cavernicolus.</title>
        <authorList>
            <consortium name="Lawrence Berkeley National Laboratory"/>
            <person name="Nybo J.L."/>
            <person name="Vesth T.C."/>
            <person name="Theobald S."/>
            <person name="Frisvad J.C."/>
            <person name="Larsen T.O."/>
            <person name="Kjaerboelling I."/>
            <person name="Rothschild-Mancinelli K."/>
            <person name="Lyhne E.K."/>
            <person name="Kogle M.E."/>
            <person name="Barry K."/>
            <person name="Clum A."/>
            <person name="Na H."/>
            <person name="Ledsgaard L."/>
            <person name="Lin J."/>
            <person name="Lipzen A."/>
            <person name="Kuo A."/>
            <person name="Riley R."/>
            <person name="Mondo S."/>
            <person name="LaButti K."/>
            <person name="Haridas S."/>
            <person name="Pangalinan J."/>
            <person name="Salamov A.A."/>
            <person name="Simmons B.A."/>
            <person name="Magnuson J.K."/>
            <person name="Chen J."/>
            <person name="Drula E."/>
            <person name="Henrissat B."/>
            <person name="Wiebenga A."/>
            <person name="Lubbers R.J."/>
            <person name="Gomes A.C."/>
            <person name="Makela M.R."/>
            <person name="Stajich J."/>
            <person name="Grigoriev I.V."/>
            <person name="Mortensen U.H."/>
            <person name="De vries R.P."/>
            <person name="Baker S.E."/>
            <person name="Andersen M.R."/>
        </authorList>
    </citation>
    <scope>NUCLEOTIDE SEQUENCE [LARGE SCALE GENOMIC DNA]</scope>
    <source>
        <strain evidence="3 4">CBS 600.67</strain>
    </source>
</reference>
<dbReference type="EMBL" id="JBFXLS010000088">
    <property type="protein sequence ID" value="KAL2817914.1"/>
    <property type="molecule type" value="Genomic_DNA"/>
</dbReference>
<evidence type="ECO:0000313" key="4">
    <source>
        <dbReference type="Proteomes" id="UP001610335"/>
    </source>
</evidence>
<dbReference type="PROSITE" id="PS51257">
    <property type="entry name" value="PROKAR_LIPOPROTEIN"/>
    <property type="match status" value="1"/>
</dbReference>
<dbReference type="SUPFAM" id="SSF82171">
    <property type="entry name" value="DPP6 N-terminal domain-like"/>
    <property type="match status" value="2"/>
</dbReference>
<dbReference type="Gene3D" id="2.120.10.30">
    <property type="entry name" value="TolB, C-terminal domain"/>
    <property type="match status" value="3"/>
</dbReference>
<dbReference type="InterPro" id="IPR011659">
    <property type="entry name" value="WD40"/>
</dbReference>
<protein>
    <recommendedName>
        <fullName evidence="5">Tricorn protease N-terminal domain-containing protein</fullName>
    </recommendedName>
</protein>
<evidence type="ECO:0000313" key="3">
    <source>
        <dbReference type="EMBL" id="KAL2817914.1"/>
    </source>
</evidence>
<evidence type="ECO:0008006" key="5">
    <source>
        <dbReference type="Google" id="ProtNLM"/>
    </source>
</evidence>
<feature type="signal peptide" evidence="2">
    <location>
        <begin position="1"/>
        <end position="18"/>
    </location>
</feature>
<feature type="chain" id="PRO_5046504057" description="Tricorn protease N-terminal domain-containing protein" evidence="2">
    <location>
        <begin position="19"/>
        <end position="661"/>
    </location>
</feature>
<comment type="caution">
    <text evidence="3">The sequence shown here is derived from an EMBL/GenBank/DDBJ whole genome shotgun (WGS) entry which is preliminary data.</text>
</comment>
<name>A0ABR4HQZ4_9EURO</name>
<organism evidence="3 4">
    <name type="scientific">Aspergillus cavernicola</name>
    <dbReference type="NCBI Taxonomy" id="176166"/>
    <lineage>
        <taxon>Eukaryota</taxon>
        <taxon>Fungi</taxon>
        <taxon>Dikarya</taxon>
        <taxon>Ascomycota</taxon>
        <taxon>Pezizomycotina</taxon>
        <taxon>Eurotiomycetes</taxon>
        <taxon>Eurotiomycetidae</taxon>
        <taxon>Eurotiales</taxon>
        <taxon>Aspergillaceae</taxon>
        <taxon>Aspergillus</taxon>
        <taxon>Aspergillus subgen. Nidulantes</taxon>
    </lineage>
</organism>
<proteinExistence type="predicted"/>
<sequence length="661" mass="72401">MRLQLFPLLGLLASPVLAACPYASKPGIDTRSPHTHTTRNQSTPADKKGVFLMNRIAPGTSELYIANADGTNERPLLSSPVFEYHAEFSPDGQWITFTGERNGDGNSDIYRVRPDGSGLQELLATSAMEDSVVLSPNGSLAAFVSTANGYRANIWVMDLNTGAKWNLTDTTATAANASLMNGYFRPSWAPNGEWIAFSSDRNTDWAGHGDPTFQGLSGWEHTQELSIYAIRPDGSGFRTVATKPGYSLGSPKWSPDGKRIVYYEMTREATWGAHRPESIASTSSVIVSVEFPSGRNRTVEVDGAGVKAFPHYISHSNIGYHLKGTTKEGIYTTAGQYVNTTIRSPSWSPDGKKIVYEKTAWDIRPMNKKLYSWDTEWEYQFTDVFPQLSLDNRLAITDKQLGTSSIITMNPNGSNQVTAYDNSNSTLVASSLVSTGLAGAFNPSWSPDSEWLVFGEGAWFQSRATTGGWLVRATANGSHYEVLTESSTTITNTSIINSGFPSYSHDGSKIVFRVWGANSTAGDKSQLGLRVLDLETRDITVLTNEWDNLPFFSPDGEKIVFTRKTGVYNYDVCTIRPDGTDLRVLTSSGGNDAHAVWSHDGRILYSTGMFGFQYECALYDSTFQPYGQVIVMDADGGNKKVLTDSIWEDSMPLFVPSGGVE</sequence>
<accession>A0ABR4HQZ4</accession>
<keyword evidence="2" id="KW-0732">Signal</keyword>
<evidence type="ECO:0000256" key="2">
    <source>
        <dbReference type="SAM" id="SignalP"/>
    </source>
</evidence>
<gene>
    <name evidence="3" type="ORF">BDW59DRAFT_182010</name>
</gene>
<dbReference type="PANTHER" id="PTHR32161">
    <property type="entry name" value="DPP6 N-TERMINAL DOMAIN-LIKE PROTEIN"/>
    <property type="match status" value="1"/>
</dbReference>
<dbReference type="PANTHER" id="PTHR32161:SF8">
    <property type="entry name" value="DPP6 N-TERMINAL DOMAIN-LIKE PROTEIN"/>
    <property type="match status" value="1"/>
</dbReference>